<evidence type="ECO:0000313" key="1">
    <source>
        <dbReference type="EMBL" id="KEQ72733.1"/>
    </source>
</evidence>
<dbReference type="HOGENOM" id="CLU_1677495_0_0_1"/>
<sequence>MAEFCLSSRACPRLCEIGIFSEVAGAERLHRVWIDAPVDTPTSGRQSAEWPDIVFLEGVSQKTLGQLTEYWISQKASTNSRTHYPRSPFAPEIAAGTPPSVPWTFPCLCVGFTSFLSTALLPPLEARLRSFGPASCSLPSGFCCSCHPTPLSCFEYR</sequence>
<dbReference type="Proteomes" id="UP000027730">
    <property type="component" value="Unassembled WGS sequence"/>
</dbReference>
<proteinExistence type="predicted"/>
<dbReference type="RefSeq" id="XP_013427188.1">
    <property type="nucleotide sequence ID" value="XM_013571734.1"/>
</dbReference>
<keyword evidence="2" id="KW-1185">Reference proteome</keyword>
<dbReference type="OrthoDB" id="10535556at2759"/>
<name>A0A074WI56_9PEZI</name>
<dbReference type="GeneID" id="25415197"/>
<evidence type="ECO:0000313" key="2">
    <source>
        <dbReference type="Proteomes" id="UP000027730"/>
    </source>
</evidence>
<reference evidence="1 2" key="1">
    <citation type="journal article" date="2014" name="BMC Genomics">
        <title>Genome sequencing of four Aureobasidium pullulans varieties: biotechnological potential, stress tolerance, and description of new species.</title>
        <authorList>
            <person name="Gostin Ar C."/>
            <person name="Ohm R.A."/>
            <person name="Kogej T."/>
            <person name="Sonjak S."/>
            <person name="Turk M."/>
            <person name="Zajc J."/>
            <person name="Zalar P."/>
            <person name="Grube M."/>
            <person name="Sun H."/>
            <person name="Han J."/>
            <person name="Sharma A."/>
            <person name="Chiniquy J."/>
            <person name="Ngan C.Y."/>
            <person name="Lipzen A."/>
            <person name="Barry K."/>
            <person name="Grigoriev I.V."/>
            <person name="Gunde-Cimerman N."/>
        </authorList>
    </citation>
    <scope>NUCLEOTIDE SEQUENCE [LARGE SCALE GENOMIC DNA]</scope>
    <source>
        <strain evidence="1 2">CBS 147.97</strain>
    </source>
</reference>
<protein>
    <submittedName>
        <fullName evidence="1">Uncharacterized protein</fullName>
    </submittedName>
</protein>
<accession>A0A074WI56</accession>
<organism evidence="1 2">
    <name type="scientific">Aureobasidium namibiae CBS 147.97</name>
    <dbReference type="NCBI Taxonomy" id="1043004"/>
    <lineage>
        <taxon>Eukaryota</taxon>
        <taxon>Fungi</taxon>
        <taxon>Dikarya</taxon>
        <taxon>Ascomycota</taxon>
        <taxon>Pezizomycotina</taxon>
        <taxon>Dothideomycetes</taxon>
        <taxon>Dothideomycetidae</taxon>
        <taxon>Dothideales</taxon>
        <taxon>Saccotheciaceae</taxon>
        <taxon>Aureobasidium</taxon>
    </lineage>
</organism>
<dbReference type="AlphaFoldDB" id="A0A074WI56"/>
<gene>
    <name evidence="1" type="ORF">M436DRAFT_72929</name>
</gene>
<dbReference type="EMBL" id="KL584710">
    <property type="protein sequence ID" value="KEQ72733.1"/>
    <property type="molecule type" value="Genomic_DNA"/>
</dbReference>